<keyword evidence="3" id="KW-1185">Reference proteome</keyword>
<sequence>MWSLGLNKAASFAWAKPRQTLQQQAKDPPFQSDFSILTAHFAALLYILNGCSLLTPVINVFLLRVEHSENLGCLDVGRPFSLWECAPKMPLMACGSGGSKGLWTIGVRLRTNP</sequence>
<evidence type="ECO:0000256" key="1">
    <source>
        <dbReference type="SAM" id="Phobius"/>
    </source>
</evidence>
<name>A7E8B1_SCLS1</name>
<evidence type="ECO:0000313" key="2">
    <source>
        <dbReference type="EMBL" id="EDN96613.1"/>
    </source>
</evidence>
<keyword evidence="1" id="KW-0812">Transmembrane</keyword>
<dbReference type="InParanoid" id="A7E8B1"/>
<reference evidence="3" key="1">
    <citation type="journal article" date="2011" name="PLoS Genet.">
        <title>Genomic analysis of the necrotrophic fungal pathogens Sclerotinia sclerotiorum and Botrytis cinerea.</title>
        <authorList>
            <person name="Amselem J."/>
            <person name="Cuomo C.A."/>
            <person name="van Kan J.A."/>
            <person name="Viaud M."/>
            <person name="Benito E.P."/>
            <person name="Couloux A."/>
            <person name="Coutinho P.M."/>
            <person name="de Vries R.P."/>
            <person name="Dyer P.S."/>
            <person name="Fillinger S."/>
            <person name="Fournier E."/>
            <person name="Gout L."/>
            <person name="Hahn M."/>
            <person name="Kohn L."/>
            <person name="Lapalu N."/>
            <person name="Plummer K.M."/>
            <person name="Pradier J.M."/>
            <person name="Quevillon E."/>
            <person name="Sharon A."/>
            <person name="Simon A."/>
            <person name="ten Have A."/>
            <person name="Tudzynski B."/>
            <person name="Tudzynski P."/>
            <person name="Wincker P."/>
            <person name="Andrew M."/>
            <person name="Anthouard V."/>
            <person name="Beever R.E."/>
            <person name="Beffa R."/>
            <person name="Benoit I."/>
            <person name="Bouzid O."/>
            <person name="Brault B."/>
            <person name="Chen Z."/>
            <person name="Choquer M."/>
            <person name="Collemare J."/>
            <person name="Cotton P."/>
            <person name="Danchin E.G."/>
            <person name="Da Silva C."/>
            <person name="Gautier A."/>
            <person name="Giraud C."/>
            <person name="Giraud T."/>
            <person name="Gonzalez C."/>
            <person name="Grossetete S."/>
            <person name="Guldener U."/>
            <person name="Henrissat B."/>
            <person name="Howlett B.J."/>
            <person name="Kodira C."/>
            <person name="Kretschmer M."/>
            <person name="Lappartient A."/>
            <person name="Leroch M."/>
            <person name="Levis C."/>
            <person name="Mauceli E."/>
            <person name="Neuveglise C."/>
            <person name="Oeser B."/>
            <person name="Pearson M."/>
            <person name="Poulain J."/>
            <person name="Poussereau N."/>
            <person name="Quesneville H."/>
            <person name="Rascle C."/>
            <person name="Schumacher J."/>
            <person name="Segurens B."/>
            <person name="Sexton A."/>
            <person name="Silva E."/>
            <person name="Sirven C."/>
            <person name="Soanes D.M."/>
            <person name="Talbot N.J."/>
            <person name="Templeton M."/>
            <person name="Yandava C."/>
            <person name="Yarden O."/>
            <person name="Zeng Q."/>
            <person name="Rollins J.A."/>
            <person name="Lebrun M.H."/>
            <person name="Dickman M."/>
        </authorList>
    </citation>
    <scope>NUCLEOTIDE SEQUENCE [LARGE SCALE GENOMIC DNA]</scope>
    <source>
        <strain evidence="3">ATCC 18683 / 1980 / Ss-1</strain>
    </source>
</reference>
<dbReference type="AlphaFoldDB" id="A7E8B1"/>
<keyword evidence="1" id="KW-1133">Transmembrane helix</keyword>
<keyword evidence="1" id="KW-0472">Membrane</keyword>
<dbReference type="RefSeq" id="XP_001597345.1">
    <property type="nucleotide sequence ID" value="XM_001597295.1"/>
</dbReference>
<dbReference type="Proteomes" id="UP000001312">
    <property type="component" value="Unassembled WGS sequence"/>
</dbReference>
<evidence type="ECO:0000313" key="3">
    <source>
        <dbReference type="Proteomes" id="UP000001312"/>
    </source>
</evidence>
<feature type="transmembrane region" description="Helical" evidence="1">
    <location>
        <begin position="39"/>
        <end position="62"/>
    </location>
</feature>
<dbReference type="GeneID" id="5493258"/>
<gene>
    <name evidence="2" type="ORF">SS1G_01539</name>
</gene>
<proteinExistence type="predicted"/>
<protein>
    <submittedName>
        <fullName evidence="2">Uncharacterized protein</fullName>
    </submittedName>
</protein>
<dbReference type="KEGG" id="ssl:SS1G_01539"/>
<accession>A7E8B1</accession>
<dbReference type="HOGENOM" id="CLU_2135043_0_0_1"/>
<dbReference type="EMBL" id="CH476622">
    <property type="protein sequence ID" value="EDN96613.1"/>
    <property type="molecule type" value="Genomic_DNA"/>
</dbReference>
<organism evidence="2 3">
    <name type="scientific">Sclerotinia sclerotiorum (strain ATCC 18683 / 1980 / Ss-1)</name>
    <name type="common">White mold</name>
    <name type="synonym">Whetzelinia sclerotiorum</name>
    <dbReference type="NCBI Taxonomy" id="665079"/>
    <lineage>
        <taxon>Eukaryota</taxon>
        <taxon>Fungi</taxon>
        <taxon>Dikarya</taxon>
        <taxon>Ascomycota</taxon>
        <taxon>Pezizomycotina</taxon>
        <taxon>Leotiomycetes</taxon>
        <taxon>Helotiales</taxon>
        <taxon>Sclerotiniaceae</taxon>
        <taxon>Sclerotinia</taxon>
    </lineage>
</organism>